<gene>
    <name evidence="1" type="ORF">QFC22_005191</name>
</gene>
<evidence type="ECO:0000313" key="1">
    <source>
        <dbReference type="EMBL" id="KAJ9115434.1"/>
    </source>
</evidence>
<name>A0ACC2WUH9_9TREE</name>
<keyword evidence="2" id="KW-1185">Reference proteome</keyword>
<evidence type="ECO:0000313" key="2">
    <source>
        <dbReference type="Proteomes" id="UP001243375"/>
    </source>
</evidence>
<proteinExistence type="predicted"/>
<sequence>MLMPAHHFGVSTTALPKPPISPAPSALESETTSLLPKLFTTLAQRYATRTGGYTRITKYGSRPGDNAPKCLLSLVDGERDVKTEMVARSVGREVVERVVGSGRGREGLSGVLEEAVREVMAGGKKVQGDKVLNDKTRMTLAKVLAFKSPEEIDEFVRTATQYAYEVWALPIATKNHRTALEQVVRGKNRVPPHLPSIQTSQSRCKMGDANAAEEQRSMISFKSMQPEPDTMTKIVKRIRVMTYKLLPVEVDVDDITDPTSSIITPDVIKAYSKCGGDFAEAIPFCLLRAKATFLRDANRNPADYDENLCRSIACETLARRIVHELPVERLESVMSTRYRYREADGDESSPVSALETAVDQDAIIFLSSSEAQHVINSLWRGEWIQDYHANDQIDYQPYDKQNSKSFWDHLNPHRLAVPRYQNMFSIMVWCAFLLIYSQAVQTPLENQPAQRLDWLEVLLYVVASSFFVDGLNRSFKVFRLSTKPLSAFNFWTVVNFAIHGLLLTALGFRIASLYYKDDKYADQLHLRSYQILSTVAPLIWMSFKIIGVMQIVVFSRDSAIFFILLAIMGAGFAQALFALDAADGSVNAGSLVWNGLLQAMLGSPDFDTPSERLSLAFRQIVGYPFGLIIYYGWSILTIIILLNVLIALFGSSYANVEENATDQYMAYYAYKTISMIRGPDTYVYPAPLNLVEIVIAPLEYVLPHTAWDRLNKALMSTLLFIPLVTIAFFESTLNATAHQRLKLYFSDDVLEDEDDPDLQDPETGDGEHGVIAKEKFADLVKTFPKYVHSIRPMTSAVIDSNFLPTCQISTAVSSSSVLSQEIAKLQKQMTELQEMMKRQNGKA</sequence>
<dbReference type="Proteomes" id="UP001243375">
    <property type="component" value="Unassembled WGS sequence"/>
</dbReference>
<protein>
    <submittedName>
        <fullName evidence="1">Uncharacterized protein</fullName>
    </submittedName>
</protein>
<reference evidence="1" key="1">
    <citation type="submission" date="2023-04" db="EMBL/GenBank/DDBJ databases">
        <title>Draft Genome sequencing of Naganishia species isolated from polar environments using Oxford Nanopore Technology.</title>
        <authorList>
            <person name="Leo P."/>
            <person name="Venkateswaran K."/>
        </authorList>
    </citation>
    <scope>NUCLEOTIDE SEQUENCE</scope>
    <source>
        <strain evidence="1">MNA-CCFEE 5425</strain>
    </source>
</reference>
<dbReference type="EMBL" id="JASBWU010000016">
    <property type="protein sequence ID" value="KAJ9115434.1"/>
    <property type="molecule type" value="Genomic_DNA"/>
</dbReference>
<comment type="caution">
    <text evidence="1">The sequence shown here is derived from an EMBL/GenBank/DDBJ whole genome shotgun (WGS) entry which is preliminary data.</text>
</comment>
<organism evidence="1 2">
    <name type="scientific">Naganishia vaughanmartiniae</name>
    <dbReference type="NCBI Taxonomy" id="1424756"/>
    <lineage>
        <taxon>Eukaryota</taxon>
        <taxon>Fungi</taxon>
        <taxon>Dikarya</taxon>
        <taxon>Basidiomycota</taxon>
        <taxon>Agaricomycotina</taxon>
        <taxon>Tremellomycetes</taxon>
        <taxon>Filobasidiales</taxon>
        <taxon>Filobasidiaceae</taxon>
        <taxon>Naganishia</taxon>
    </lineage>
</organism>
<accession>A0ACC2WUH9</accession>